<feature type="domain" description="BBSome complex member BBS5 PH" evidence="10">
    <location>
        <begin position="27"/>
        <end position="81"/>
    </location>
</feature>
<dbReference type="SMART" id="SM00683">
    <property type="entry name" value="DM16"/>
    <property type="match status" value="2"/>
</dbReference>
<dbReference type="Pfam" id="PF07289">
    <property type="entry name" value="BBL5"/>
    <property type="match status" value="1"/>
</dbReference>
<dbReference type="EMBL" id="CADEPI010000001">
    <property type="protein sequence ID" value="CAB3359280.1"/>
    <property type="molecule type" value="Genomic_DNA"/>
</dbReference>
<evidence type="ECO:0000256" key="5">
    <source>
        <dbReference type="ARBA" id="ARBA00022490"/>
    </source>
</evidence>
<dbReference type="PIRSF" id="PIRSF010072">
    <property type="entry name" value="DUF1448"/>
    <property type="match status" value="1"/>
</dbReference>
<dbReference type="InterPro" id="IPR030804">
    <property type="entry name" value="BBS5/fem-3"/>
</dbReference>
<dbReference type="GO" id="GO:0034451">
    <property type="term" value="C:centriolar satellite"/>
    <property type="evidence" value="ECO:0007669"/>
    <property type="project" value="UniProtKB-SubCell"/>
</dbReference>
<dbReference type="OrthoDB" id="10261999at2759"/>
<dbReference type="GO" id="GO:0060271">
    <property type="term" value="P:cilium assembly"/>
    <property type="evidence" value="ECO:0007669"/>
    <property type="project" value="TreeGrafter"/>
</dbReference>
<dbReference type="PANTHER" id="PTHR21351">
    <property type="entry name" value="BARDET-BIEDL SYNDROME PROTEIN 5"/>
    <property type="match status" value="1"/>
</dbReference>
<feature type="domain" description="BBSome complex member BBS5 PH" evidence="10">
    <location>
        <begin position="159"/>
        <end position="213"/>
    </location>
</feature>
<keyword evidence="7" id="KW-0472">Membrane</keyword>
<protein>
    <recommendedName>
        <fullName evidence="10">BBSome complex member BBS5 PH domain-containing protein</fullName>
    </recommendedName>
</protein>
<evidence type="ECO:0000259" key="10">
    <source>
        <dbReference type="SMART" id="SM00683"/>
    </source>
</evidence>
<evidence type="ECO:0000313" key="11">
    <source>
        <dbReference type="EMBL" id="CAB3359280.1"/>
    </source>
</evidence>
<keyword evidence="4" id="KW-1003">Cell membrane</keyword>
<keyword evidence="12" id="KW-1185">Reference proteome</keyword>
<dbReference type="GO" id="GO:0036064">
    <property type="term" value="C:ciliary basal body"/>
    <property type="evidence" value="ECO:0007669"/>
    <property type="project" value="TreeGrafter"/>
</dbReference>
<keyword evidence="8" id="KW-0206">Cytoskeleton</keyword>
<comment type="similarity">
    <text evidence="3">Belongs to the BBS5 family.</text>
</comment>
<dbReference type="InterPro" id="IPR014003">
    <property type="entry name" value="BBS5_PH"/>
</dbReference>
<evidence type="ECO:0000256" key="7">
    <source>
        <dbReference type="ARBA" id="ARBA00023136"/>
    </source>
</evidence>
<comment type="caution">
    <text evidence="11">The sequence shown here is derived from an EMBL/GenBank/DDBJ whole genome shotgun (WGS) entry which is preliminary data.</text>
</comment>
<organism evidence="11 12">
    <name type="scientific">Cloeon dipterum</name>
    <dbReference type="NCBI Taxonomy" id="197152"/>
    <lineage>
        <taxon>Eukaryota</taxon>
        <taxon>Metazoa</taxon>
        <taxon>Ecdysozoa</taxon>
        <taxon>Arthropoda</taxon>
        <taxon>Hexapoda</taxon>
        <taxon>Insecta</taxon>
        <taxon>Pterygota</taxon>
        <taxon>Palaeoptera</taxon>
        <taxon>Ephemeroptera</taxon>
        <taxon>Pisciforma</taxon>
        <taxon>Baetidae</taxon>
        <taxon>Cloeon</taxon>
    </lineage>
</organism>
<dbReference type="PANTHER" id="PTHR21351:SF0">
    <property type="entry name" value="BARDET-BIEDL SYNDROME 5 PROTEIN"/>
    <property type="match status" value="1"/>
</dbReference>
<evidence type="ECO:0000256" key="8">
    <source>
        <dbReference type="ARBA" id="ARBA00023212"/>
    </source>
</evidence>
<evidence type="ECO:0000256" key="9">
    <source>
        <dbReference type="ARBA" id="ARBA00023273"/>
    </source>
</evidence>
<evidence type="ECO:0000313" key="12">
    <source>
        <dbReference type="Proteomes" id="UP000494165"/>
    </source>
</evidence>
<reference evidence="11 12" key="1">
    <citation type="submission" date="2020-04" db="EMBL/GenBank/DDBJ databases">
        <authorList>
            <person name="Alioto T."/>
            <person name="Alioto T."/>
            <person name="Gomez Garrido J."/>
        </authorList>
    </citation>
    <scope>NUCLEOTIDE SEQUENCE [LARGE SCALE GENOMIC DNA]</scope>
</reference>
<dbReference type="GO" id="GO:0032266">
    <property type="term" value="F:phosphatidylinositol-3-phosphate binding"/>
    <property type="evidence" value="ECO:0007669"/>
    <property type="project" value="TreeGrafter"/>
</dbReference>
<accession>A0A8S1BSN0</accession>
<evidence type="ECO:0000256" key="6">
    <source>
        <dbReference type="ARBA" id="ARBA00023069"/>
    </source>
</evidence>
<dbReference type="InterPro" id="IPR006606">
    <property type="entry name" value="BBL5"/>
</dbReference>
<keyword evidence="9" id="KW-0966">Cell projection</keyword>
<sequence>MALPRIWEDREIRFDLPGIDLQPRSGEHILMRCEGVEDTKGNAGDSGSLSISNLRVVWNSHVSSRISLSIGYNCVVQVTTKIINSKLMGVAKALYILTRTPSARYEFIFTNLDASDILKHYNAVLAVYKSYCSSRLYRELRLRGAIFHGPGQLRTLRNERIMNTLRGVWNLASDQGSLGTMLISNIRVVWFAEMNEHFNISLPFLQIKQVRVRNSKFGDALVLATQEGPGGGGYVLGFRIDPAEKLQAVCQELIALHKAFTREPDFGVHVDFASPEVTQGEEAVQQIREELAVEKEVQEIDDRPNEMSDALVNYYAAGSESTISEISKSKNPVSFCTEFGLAIETPKEGFTVKSLWEVLTNDQA</sequence>
<proteinExistence type="inferred from homology"/>
<dbReference type="Proteomes" id="UP000494165">
    <property type="component" value="Unassembled WGS sequence"/>
</dbReference>
<evidence type="ECO:0000256" key="4">
    <source>
        <dbReference type="ARBA" id="ARBA00022475"/>
    </source>
</evidence>
<keyword evidence="6" id="KW-0969">Cilium</keyword>
<gene>
    <name evidence="11" type="ORF">CLODIP_2_CD05297</name>
</gene>
<comment type="subcellular location">
    <subcellularLocation>
        <location evidence="1">Cell projection</location>
        <location evidence="1">Cilium membrane</location>
    </subcellularLocation>
    <subcellularLocation>
        <location evidence="2">Cytoplasm</location>
        <location evidence="2">Cytoskeleton</location>
        <location evidence="2">Microtubule organizing center</location>
        <location evidence="2">Centrosome</location>
        <location evidence="2">Centriolar satellite</location>
    </subcellularLocation>
</comment>
<evidence type="ECO:0000256" key="3">
    <source>
        <dbReference type="ARBA" id="ARBA00005822"/>
    </source>
</evidence>
<dbReference type="AlphaFoldDB" id="A0A8S1BSN0"/>
<name>A0A8S1BSN0_9INSE</name>
<evidence type="ECO:0000256" key="1">
    <source>
        <dbReference type="ARBA" id="ARBA00004309"/>
    </source>
</evidence>
<evidence type="ECO:0000256" key="2">
    <source>
        <dbReference type="ARBA" id="ARBA00004607"/>
    </source>
</evidence>
<dbReference type="GO" id="GO:0034464">
    <property type="term" value="C:BBSome"/>
    <property type="evidence" value="ECO:0007669"/>
    <property type="project" value="InterPro"/>
</dbReference>
<dbReference type="GO" id="GO:0060170">
    <property type="term" value="C:ciliary membrane"/>
    <property type="evidence" value="ECO:0007669"/>
    <property type="project" value="UniProtKB-SubCell"/>
</dbReference>
<keyword evidence="5" id="KW-0963">Cytoplasm</keyword>